<dbReference type="AlphaFoldDB" id="A0A395LML7"/>
<proteinExistence type="predicted"/>
<feature type="transmembrane region" description="Helical" evidence="2">
    <location>
        <begin position="32"/>
        <end position="51"/>
    </location>
</feature>
<feature type="region of interest" description="Disordered" evidence="1">
    <location>
        <begin position="53"/>
        <end position="76"/>
    </location>
</feature>
<comment type="caution">
    <text evidence="3">The sequence shown here is derived from an EMBL/GenBank/DDBJ whole genome shotgun (WGS) entry which is preliminary data.</text>
</comment>
<name>A0A395LML7_9SPHN</name>
<evidence type="ECO:0000313" key="3">
    <source>
        <dbReference type="EMBL" id="RDS77647.1"/>
    </source>
</evidence>
<dbReference type="RefSeq" id="WP_115491867.1">
    <property type="nucleotide sequence ID" value="NZ_JACHWW010000001.1"/>
</dbReference>
<keyword evidence="2" id="KW-0472">Membrane</keyword>
<reference evidence="3 4" key="1">
    <citation type="submission" date="2018-07" db="EMBL/GenBank/DDBJ databases">
        <title>Erythrobacter nanhaiensis sp. nov., a novel member of the genus Erythrobacter isolated from the South China Sea.</title>
        <authorList>
            <person name="Chen X."/>
            <person name="Liu J."/>
        </authorList>
    </citation>
    <scope>NUCLEOTIDE SEQUENCE [LARGE SCALE GENOMIC DNA]</scope>
    <source>
        <strain evidence="3 4">S-5</strain>
    </source>
</reference>
<evidence type="ECO:0000256" key="2">
    <source>
        <dbReference type="SAM" id="Phobius"/>
    </source>
</evidence>
<keyword evidence="4" id="KW-1185">Reference proteome</keyword>
<protein>
    <submittedName>
        <fullName evidence="3">Uncharacterized protein</fullName>
    </submittedName>
</protein>
<keyword evidence="2" id="KW-1133">Transmembrane helix</keyword>
<keyword evidence="2" id="KW-0812">Transmembrane</keyword>
<feature type="transmembrane region" description="Helical" evidence="2">
    <location>
        <begin position="6"/>
        <end position="25"/>
    </location>
</feature>
<dbReference type="Proteomes" id="UP000254101">
    <property type="component" value="Unassembled WGS sequence"/>
</dbReference>
<sequence>MLDIVLSLLVLAALLLIGGAVILFRRGFRKQAGLMVVAALVALMNVAIWTIPDSSGTSPVDGVPGENGPAGSGDGM</sequence>
<accession>A0A395LML7</accession>
<evidence type="ECO:0000313" key="4">
    <source>
        <dbReference type="Proteomes" id="UP000254101"/>
    </source>
</evidence>
<gene>
    <name evidence="3" type="ORF">DL238_08560</name>
</gene>
<evidence type="ECO:0000256" key="1">
    <source>
        <dbReference type="SAM" id="MobiDB-lite"/>
    </source>
</evidence>
<organism evidence="3 4">
    <name type="scientific">Alteriqipengyuania lutimaris</name>
    <dbReference type="NCBI Taxonomy" id="1538146"/>
    <lineage>
        <taxon>Bacteria</taxon>
        <taxon>Pseudomonadati</taxon>
        <taxon>Pseudomonadota</taxon>
        <taxon>Alphaproteobacteria</taxon>
        <taxon>Sphingomonadales</taxon>
        <taxon>Erythrobacteraceae</taxon>
        <taxon>Alteriqipengyuania</taxon>
    </lineage>
</organism>
<dbReference type="EMBL" id="QRBB01000001">
    <property type="protein sequence ID" value="RDS77647.1"/>
    <property type="molecule type" value="Genomic_DNA"/>
</dbReference>